<dbReference type="InterPro" id="IPR029061">
    <property type="entry name" value="THDP-binding"/>
</dbReference>
<sequence length="64" mass="7119">MVRPGTQVVSVSGDGGFLFSAQELETATRLGLTFTHVIMRDDTYDMVGFQESTQVRAEVRRPAR</sequence>
<dbReference type="GO" id="GO:0000287">
    <property type="term" value="F:magnesium ion binding"/>
    <property type="evidence" value="ECO:0007669"/>
    <property type="project" value="UniProtKB-ARBA"/>
</dbReference>
<gene>
    <name evidence="2" type="ORF">HEB94_002635</name>
</gene>
<evidence type="ECO:0000313" key="2">
    <source>
        <dbReference type="EMBL" id="MBE1605787.1"/>
    </source>
</evidence>
<keyword evidence="3" id="KW-1185">Reference proteome</keyword>
<dbReference type="GO" id="GO:0003824">
    <property type="term" value="F:catalytic activity"/>
    <property type="evidence" value="ECO:0007669"/>
    <property type="project" value="InterPro"/>
</dbReference>
<comment type="caution">
    <text evidence="2">The sequence shown here is derived from an EMBL/GenBank/DDBJ whole genome shotgun (WGS) entry which is preliminary data.</text>
</comment>
<organism evidence="2 3">
    <name type="scientific">Actinopolymorpha pittospori</name>
    <dbReference type="NCBI Taxonomy" id="648752"/>
    <lineage>
        <taxon>Bacteria</taxon>
        <taxon>Bacillati</taxon>
        <taxon>Actinomycetota</taxon>
        <taxon>Actinomycetes</taxon>
        <taxon>Propionibacteriales</taxon>
        <taxon>Actinopolymorphaceae</taxon>
        <taxon>Actinopolymorpha</taxon>
    </lineage>
</organism>
<proteinExistence type="predicted"/>
<name>A0A927MYS0_9ACTN</name>
<protein>
    <submittedName>
        <fullName evidence="2">Thiamine pyrophosphate-dependent acetolactate synthase large subunit-like protein</fullName>
    </submittedName>
</protein>
<dbReference type="Pfam" id="PF02775">
    <property type="entry name" value="TPP_enzyme_C"/>
    <property type="match status" value="1"/>
</dbReference>
<evidence type="ECO:0000259" key="1">
    <source>
        <dbReference type="Pfam" id="PF02775"/>
    </source>
</evidence>
<reference evidence="2" key="1">
    <citation type="submission" date="2020-10" db="EMBL/GenBank/DDBJ databases">
        <title>Sequencing the genomes of 1000 actinobacteria strains.</title>
        <authorList>
            <person name="Klenk H.-P."/>
        </authorList>
    </citation>
    <scope>NUCLEOTIDE SEQUENCE</scope>
    <source>
        <strain evidence="2">DSM 45354</strain>
    </source>
</reference>
<evidence type="ECO:0000313" key="3">
    <source>
        <dbReference type="Proteomes" id="UP000638648"/>
    </source>
</evidence>
<dbReference type="GO" id="GO:0030976">
    <property type="term" value="F:thiamine pyrophosphate binding"/>
    <property type="evidence" value="ECO:0007669"/>
    <property type="project" value="InterPro"/>
</dbReference>
<accession>A0A927MYS0</accession>
<dbReference type="AlphaFoldDB" id="A0A927MYS0"/>
<dbReference type="Proteomes" id="UP000638648">
    <property type="component" value="Unassembled WGS sequence"/>
</dbReference>
<dbReference type="InterPro" id="IPR011766">
    <property type="entry name" value="TPP_enzyme_TPP-bd"/>
</dbReference>
<dbReference type="Gene3D" id="3.40.50.970">
    <property type="match status" value="1"/>
</dbReference>
<feature type="domain" description="Thiamine pyrophosphate enzyme TPP-binding" evidence="1">
    <location>
        <begin position="2"/>
        <end position="54"/>
    </location>
</feature>
<dbReference type="EMBL" id="JADBEM010000001">
    <property type="protein sequence ID" value="MBE1605787.1"/>
    <property type="molecule type" value="Genomic_DNA"/>
</dbReference>
<dbReference type="SUPFAM" id="SSF52518">
    <property type="entry name" value="Thiamin diphosphate-binding fold (THDP-binding)"/>
    <property type="match status" value="1"/>
</dbReference>